<sequence length="543" mass="60590">MSAEKGAKYSNDSDGEQIFVSQPDKVEYVNAESEKHDIKEDVTGANSNLTSVDDDEEDDDKPKDHYINLPESLQHMTQEELKELDRKTTRKIDFRLLPMMMFIYILNFLDRTNITNARLDTLEADLKLVGNQYQVCISILFVGYILFQVPANMILNKFGRPSIFITVVMTTWGAISTVTGAVQNYAGLAATRVFLGVAESAFFCSALMILSMWYDKKSLATRNTLLFAGNPLSSAFSGLLAAGILKMGGLGGIAGWRWLFILEGGITVLAVPFAYFVLPDKPANTKFLSQQEKDIIQWKLRQDLGDVGDSDAEARVTTWQGFKLAIKDEKMWMVTGQLSTLVCACGIVNFFPTIVATLNFNRTVTLCLTAPPYLLAVPVSYYWARHADKTGERSFHILIPLAVTTISFVIPVATTNFAARYFSYCIMIPGIIGAYVVIITWMPNSCPRPPAKRAVSIALMIGLSNSPYTWTAFLYPLSDGPRYIKGMSCNIAFSVMAIILTVMLRIRLKQLNKKIENGTMDWQKELGEGNDGSKIDADFRYLY</sequence>
<proteinExistence type="predicted"/>
<keyword evidence="2" id="KW-0813">Transport</keyword>
<feature type="transmembrane region" description="Helical" evidence="7">
    <location>
        <begin position="257"/>
        <end position="278"/>
    </location>
</feature>
<evidence type="ECO:0000259" key="8">
    <source>
        <dbReference type="PROSITE" id="PS50850"/>
    </source>
</evidence>
<feature type="transmembrane region" description="Helical" evidence="7">
    <location>
        <begin position="163"/>
        <end position="182"/>
    </location>
</feature>
<dbReference type="OrthoDB" id="2985014at2759"/>
<feature type="transmembrane region" description="Helical" evidence="7">
    <location>
        <begin position="132"/>
        <end position="151"/>
    </location>
</feature>
<dbReference type="InterPro" id="IPR020846">
    <property type="entry name" value="MFS_dom"/>
</dbReference>
<evidence type="ECO:0000256" key="2">
    <source>
        <dbReference type="ARBA" id="ARBA00022448"/>
    </source>
</evidence>
<feature type="transmembrane region" description="Helical" evidence="7">
    <location>
        <begin position="331"/>
        <end position="351"/>
    </location>
</feature>
<dbReference type="InterPro" id="IPR011701">
    <property type="entry name" value="MFS"/>
</dbReference>
<keyword evidence="3 7" id="KW-0812">Transmembrane</keyword>
<evidence type="ECO:0000313" key="9">
    <source>
        <dbReference type="EMBL" id="KAF6052884.1"/>
    </source>
</evidence>
<dbReference type="AlphaFoldDB" id="A0A8X7NMS3"/>
<feature type="transmembrane region" description="Helical" evidence="7">
    <location>
        <begin position="421"/>
        <end position="442"/>
    </location>
</feature>
<protein>
    <submittedName>
        <fullName evidence="9">Major Facilitator Superfamily protein</fullName>
    </submittedName>
</protein>
<comment type="subcellular location">
    <subcellularLocation>
        <location evidence="1">Membrane</location>
        <topology evidence="1">Multi-pass membrane protein</topology>
    </subcellularLocation>
</comment>
<dbReference type="EMBL" id="JABWAB010000004">
    <property type="protein sequence ID" value="KAF6052884.1"/>
    <property type="molecule type" value="Genomic_DNA"/>
</dbReference>
<dbReference type="Pfam" id="PF07690">
    <property type="entry name" value="MFS_1"/>
    <property type="match status" value="1"/>
</dbReference>
<gene>
    <name evidence="9" type="ORF">FOB60_003140</name>
</gene>
<evidence type="ECO:0000256" key="5">
    <source>
        <dbReference type="ARBA" id="ARBA00023136"/>
    </source>
</evidence>
<dbReference type="PANTHER" id="PTHR43791">
    <property type="entry name" value="PERMEASE-RELATED"/>
    <property type="match status" value="1"/>
</dbReference>
<evidence type="ECO:0000256" key="3">
    <source>
        <dbReference type="ARBA" id="ARBA00022692"/>
    </source>
</evidence>
<dbReference type="Gene3D" id="1.20.1250.20">
    <property type="entry name" value="MFS general substrate transporter like domains"/>
    <property type="match status" value="2"/>
</dbReference>
<dbReference type="PANTHER" id="PTHR43791:SF92">
    <property type="entry name" value="AGL026WP"/>
    <property type="match status" value="1"/>
</dbReference>
<dbReference type="SUPFAM" id="SSF103473">
    <property type="entry name" value="MFS general substrate transporter"/>
    <property type="match status" value="1"/>
</dbReference>
<comment type="caution">
    <text evidence="9">The sequence shown here is derived from an EMBL/GenBank/DDBJ whole genome shotgun (WGS) entry which is preliminary data.</text>
</comment>
<evidence type="ECO:0000256" key="4">
    <source>
        <dbReference type="ARBA" id="ARBA00022989"/>
    </source>
</evidence>
<feature type="region of interest" description="Disordered" evidence="6">
    <location>
        <begin position="1"/>
        <end position="63"/>
    </location>
</feature>
<organism evidence="9 10">
    <name type="scientific">Candida parapsilosis</name>
    <name type="common">Yeast</name>
    <dbReference type="NCBI Taxonomy" id="5480"/>
    <lineage>
        <taxon>Eukaryota</taxon>
        <taxon>Fungi</taxon>
        <taxon>Dikarya</taxon>
        <taxon>Ascomycota</taxon>
        <taxon>Saccharomycotina</taxon>
        <taxon>Pichiomycetes</taxon>
        <taxon>Debaryomycetaceae</taxon>
        <taxon>Candida/Lodderomyces clade</taxon>
        <taxon>Candida</taxon>
    </lineage>
</organism>
<dbReference type="PROSITE" id="PS50850">
    <property type="entry name" value="MFS"/>
    <property type="match status" value="1"/>
</dbReference>
<feature type="transmembrane region" description="Helical" evidence="7">
    <location>
        <begin position="194"/>
        <end position="213"/>
    </location>
</feature>
<feature type="transmembrane region" description="Helical" evidence="7">
    <location>
        <begin position="395"/>
        <end position="415"/>
    </location>
</feature>
<name>A0A8X7NMS3_CANPA</name>
<reference evidence="9" key="1">
    <citation type="submission" date="2020-03" db="EMBL/GenBank/DDBJ databases">
        <title>FDA dAtabase for Regulatory Grade micrObial Sequences (FDA-ARGOS): Supporting development and validation of Infectious Disease Dx tests.</title>
        <authorList>
            <person name="Campos J."/>
            <person name="Goldberg B."/>
            <person name="Tallon L."/>
            <person name="Sadzewicz L."/>
            <person name="Vavikolanu K."/>
            <person name="Mehta A."/>
            <person name="Aluvathingal J."/>
            <person name="Nadendla S."/>
            <person name="Nandy P."/>
            <person name="Geyer C."/>
            <person name="Yan Y."/>
            <person name="Sichtig H."/>
        </authorList>
    </citation>
    <scope>NUCLEOTIDE SEQUENCE [LARGE SCALE GENOMIC DNA]</scope>
    <source>
        <strain evidence="9">FDAARGOS_652</strain>
    </source>
</reference>
<feature type="transmembrane region" description="Helical" evidence="7">
    <location>
        <begin position="92"/>
        <end position="109"/>
    </location>
</feature>
<feature type="transmembrane region" description="Helical" evidence="7">
    <location>
        <begin position="454"/>
        <end position="477"/>
    </location>
</feature>
<feature type="transmembrane region" description="Helical" evidence="7">
    <location>
        <begin position="225"/>
        <end position="245"/>
    </location>
</feature>
<evidence type="ECO:0000256" key="1">
    <source>
        <dbReference type="ARBA" id="ARBA00004141"/>
    </source>
</evidence>
<keyword evidence="4 7" id="KW-1133">Transmembrane helix</keyword>
<feature type="domain" description="Major facilitator superfamily (MFS) profile" evidence="8">
    <location>
        <begin position="96"/>
        <end position="543"/>
    </location>
</feature>
<dbReference type="GO" id="GO:0022857">
    <property type="term" value="F:transmembrane transporter activity"/>
    <property type="evidence" value="ECO:0007669"/>
    <property type="project" value="InterPro"/>
</dbReference>
<feature type="compositionally biased region" description="Basic and acidic residues" evidence="6">
    <location>
        <begin position="24"/>
        <end position="42"/>
    </location>
</feature>
<dbReference type="GO" id="GO:0016020">
    <property type="term" value="C:membrane"/>
    <property type="evidence" value="ECO:0007669"/>
    <property type="project" value="UniProtKB-SubCell"/>
</dbReference>
<dbReference type="InterPro" id="IPR036259">
    <property type="entry name" value="MFS_trans_sf"/>
</dbReference>
<keyword evidence="5 7" id="KW-0472">Membrane</keyword>
<dbReference type="Proteomes" id="UP000590412">
    <property type="component" value="Unassembled WGS sequence"/>
</dbReference>
<feature type="transmembrane region" description="Helical" evidence="7">
    <location>
        <begin position="363"/>
        <end position="383"/>
    </location>
</feature>
<accession>A0A8X7NMS3</accession>
<evidence type="ECO:0000313" key="10">
    <source>
        <dbReference type="Proteomes" id="UP000590412"/>
    </source>
</evidence>
<evidence type="ECO:0000256" key="6">
    <source>
        <dbReference type="SAM" id="MobiDB-lite"/>
    </source>
</evidence>
<dbReference type="FunFam" id="1.20.1250.20:FF:000013">
    <property type="entry name" value="MFS general substrate transporter"/>
    <property type="match status" value="1"/>
</dbReference>
<evidence type="ECO:0000256" key="7">
    <source>
        <dbReference type="SAM" id="Phobius"/>
    </source>
</evidence>
<dbReference type="FunFam" id="1.20.1250.20:FF:000057">
    <property type="entry name" value="MFS general substrate transporter"/>
    <property type="match status" value="1"/>
</dbReference>
<feature type="transmembrane region" description="Helical" evidence="7">
    <location>
        <begin position="483"/>
        <end position="504"/>
    </location>
</feature>